<dbReference type="AlphaFoldDB" id="A0A8H6LX51"/>
<dbReference type="GO" id="GO:0007189">
    <property type="term" value="P:adenylate cyclase-activating G protein-coupled receptor signaling pathway"/>
    <property type="evidence" value="ECO:0007669"/>
    <property type="project" value="TreeGrafter"/>
</dbReference>
<comment type="caution">
    <text evidence="7">The sequence shown here is derived from an EMBL/GenBank/DDBJ whole genome shotgun (WGS) entry which is preliminary data.</text>
</comment>
<accession>A0A8H6LX51</accession>
<dbReference type="Pfam" id="PF05462">
    <property type="entry name" value="Dicty_CAR"/>
    <property type="match status" value="1"/>
</dbReference>
<evidence type="ECO:0000313" key="7">
    <source>
        <dbReference type="EMBL" id="KAF6743912.1"/>
    </source>
</evidence>
<comment type="subcellular location">
    <subcellularLocation>
        <location evidence="1">Membrane</location>
        <topology evidence="1">Multi-pass membrane protein</topology>
    </subcellularLocation>
</comment>
<feature type="transmembrane region" description="Helical" evidence="6">
    <location>
        <begin position="284"/>
        <end position="304"/>
    </location>
</feature>
<feature type="transmembrane region" description="Helical" evidence="6">
    <location>
        <begin position="253"/>
        <end position="272"/>
    </location>
</feature>
<dbReference type="Proteomes" id="UP000521943">
    <property type="component" value="Unassembled WGS sequence"/>
</dbReference>
<gene>
    <name evidence="7" type="ORF">DFP72DRAFT_1097695</name>
</gene>
<keyword evidence="4 6" id="KW-0472">Membrane</keyword>
<dbReference type="PANTHER" id="PTHR23112:SF37">
    <property type="entry name" value="G PROTEIN-COUPLED RECEPTOR GPR1"/>
    <property type="match status" value="1"/>
</dbReference>
<evidence type="ECO:0000256" key="3">
    <source>
        <dbReference type="ARBA" id="ARBA00022989"/>
    </source>
</evidence>
<evidence type="ECO:0008006" key="9">
    <source>
        <dbReference type="Google" id="ProtNLM"/>
    </source>
</evidence>
<dbReference type="GO" id="GO:0005886">
    <property type="term" value="C:plasma membrane"/>
    <property type="evidence" value="ECO:0007669"/>
    <property type="project" value="TreeGrafter"/>
</dbReference>
<evidence type="ECO:0000313" key="8">
    <source>
        <dbReference type="Proteomes" id="UP000521943"/>
    </source>
</evidence>
<dbReference type="PANTHER" id="PTHR23112">
    <property type="entry name" value="G PROTEIN-COUPLED RECEPTOR 157-RELATED"/>
    <property type="match status" value="1"/>
</dbReference>
<organism evidence="7 8">
    <name type="scientific">Ephemerocybe angulata</name>
    <dbReference type="NCBI Taxonomy" id="980116"/>
    <lineage>
        <taxon>Eukaryota</taxon>
        <taxon>Fungi</taxon>
        <taxon>Dikarya</taxon>
        <taxon>Basidiomycota</taxon>
        <taxon>Agaricomycotina</taxon>
        <taxon>Agaricomycetes</taxon>
        <taxon>Agaricomycetidae</taxon>
        <taxon>Agaricales</taxon>
        <taxon>Agaricineae</taxon>
        <taxon>Psathyrellaceae</taxon>
        <taxon>Ephemerocybe</taxon>
    </lineage>
</organism>
<feature type="transmembrane region" description="Helical" evidence="6">
    <location>
        <begin position="139"/>
        <end position="161"/>
    </location>
</feature>
<reference evidence="7 8" key="1">
    <citation type="submission" date="2020-07" db="EMBL/GenBank/DDBJ databases">
        <title>Comparative genomics of pyrophilous fungi reveals a link between fire events and developmental genes.</title>
        <authorList>
            <consortium name="DOE Joint Genome Institute"/>
            <person name="Steindorff A.S."/>
            <person name="Carver A."/>
            <person name="Calhoun S."/>
            <person name="Stillman K."/>
            <person name="Liu H."/>
            <person name="Lipzen A."/>
            <person name="Pangilinan J."/>
            <person name="Labutti K."/>
            <person name="Bruns T.D."/>
            <person name="Grigoriev I.V."/>
        </authorList>
    </citation>
    <scope>NUCLEOTIDE SEQUENCE [LARGE SCALE GENOMIC DNA]</scope>
    <source>
        <strain evidence="7 8">CBS 144469</strain>
    </source>
</reference>
<keyword evidence="8" id="KW-1185">Reference proteome</keyword>
<keyword evidence="2 6" id="KW-0812">Transmembrane</keyword>
<feature type="region of interest" description="Disordered" evidence="5">
    <location>
        <begin position="313"/>
        <end position="399"/>
    </location>
</feature>
<evidence type="ECO:0000256" key="1">
    <source>
        <dbReference type="ARBA" id="ARBA00004141"/>
    </source>
</evidence>
<evidence type="ECO:0000256" key="6">
    <source>
        <dbReference type="SAM" id="Phobius"/>
    </source>
</evidence>
<dbReference type="OrthoDB" id="100006at2759"/>
<feature type="transmembrane region" description="Helical" evidence="6">
    <location>
        <begin position="20"/>
        <end position="43"/>
    </location>
</feature>
<feature type="transmembrane region" description="Helical" evidence="6">
    <location>
        <begin position="190"/>
        <end position="214"/>
    </location>
</feature>
<dbReference type="GO" id="GO:0004930">
    <property type="term" value="F:G protein-coupled receptor activity"/>
    <property type="evidence" value="ECO:0007669"/>
    <property type="project" value="TreeGrafter"/>
</dbReference>
<dbReference type="EMBL" id="JACGCI010000132">
    <property type="protein sequence ID" value="KAF6743912.1"/>
    <property type="molecule type" value="Genomic_DNA"/>
</dbReference>
<keyword evidence="3 6" id="KW-1133">Transmembrane helix</keyword>
<sequence>MESSTHEPGPGSDGFPWQERVSMLFILEAGSLSGMSIMVLFAYKLYRTALQARHGSVGNDACDASLFLSLMLGEALRATGKIMTVRWIKEGTVLSPTAFCTTQGMVQLLGTNIIDWSTLAITIQTWVLLVVQWNAPKHFATYLTLGVWAIVVLIVGTTVGLRGLDIIGPTGWWCWITEDHKVERITSTYLWMWIILVINIVCYAIAALVIRGYLTRKGHFRFRWVPAQDRQAPGPAQAGDLIEQARREMALQLASYPLVYFICVLPFSITRWMEFSGHEVAHQAAAFTNSIFSLSGLFNVILFFKTRPDLITGGDIEEPPQAVELQERPVRPRTNGSEELAVLARPEPRHYQEGSETRGRPQSVFDSASSSGNVTQRRQVSRSGGAMEDEEDEGHLPVM</sequence>
<evidence type="ECO:0000256" key="5">
    <source>
        <dbReference type="SAM" id="MobiDB-lite"/>
    </source>
</evidence>
<evidence type="ECO:0000256" key="4">
    <source>
        <dbReference type="ARBA" id="ARBA00023136"/>
    </source>
</evidence>
<proteinExistence type="predicted"/>
<name>A0A8H6LX51_9AGAR</name>
<feature type="compositionally biased region" description="Basic and acidic residues" evidence="5">
    <location>
        <begin position="346"/>
        <end position="359"/>
    </location>
</feature>
<evidence type="ECO:0000256" key="2">
    <source>
        <dbReference type="ARBA" id="ARBA00022692"/>
    </source>
</evidence>
<protein>
    <recommendedName>
        <fullName evidence="9">Glucose receptor Git3 N-terminal domain-containing protein</fullName>
    </recommendedName>
</protein>
<dbReference type="Gene3D" id="1.20.1070.10">
    <property type="entry name" value="Rhodopsin 7-helix transmembrane proteins"/>
    <property type="match status" value="1"/>
</dbReference>
<dbReference type="SUPFAM" id="SSF81321">
    <property type="entry name" value="Family A G protein-coupled receptor-like"/>
    <property type="match status" value="1"/>
</dbReference>
<feature type="compositionally biased region" description="Polar residues" evidence="5">
    <location>
        <begin position="364"/>
        <end position="382"/>
    </location>
</feature>